<dbReference type="GO" id="GO:0016491">
    <property type="term" value="F:oxidoreductase activity"/>
    <property type="evidence" value="ECO:0007669"/>
    <property type="project" value="InterPro"/>
</dbReference>
<organism evidence="3 4">
    <name type="scientific">Anabaena sphaerica FACHB-251</name>
    <dbReference type="NCBI Taxonomy" id="2692883"/>
    <lineage>
        <taxon>Bacteria</taxon>
        <taxon>Bacillati</taxon>
        <taxon>Cyanobacteriota</taxon>
        <taxon>Cyanophyceae</taxon>
        <taxon>Nostocales</taxon>
        <taxon>Nostocaceae</taxon>
        <taxon>Anabaena</taxon>
    </lineage>
</organism>
<proteinExistence type="predicted"/>
<name>A0A926WH43_9NOST</name>
<gene>
    <name evidence="3" type="ORF">H6G06_11220</name>
</gene>
<dbReference type="PANTHER" id="PTHR43640">
    <property type="entry name" value="OS07G0260300 PROTEIN"/>
    <property type="match status" value="1"/>
</dbReference>
<dbReference type="InterPro" id="IPR036249">
    <property type="entry name" value="Thioredoxin-like_sf"/>
</dbReference>
<feature type="domain" description="Thioredoxin" evidence="2">
    <location>
        <begin position="9"/>
        <end position="165"/>
    </location>
</feature>
<dbReference type="Proteomes" id="UP000662185">
    <property type="component" value="Unassembled WGS sequence"/>
</dbReference>
<reference evidence="4" key="1">
    <citation type="journal article" date="2020" name="ISME J.">
        <title>Comparative genomics reveals insights into cyanobacterial evolution and habitat adaptation.</title>
        <authorList>
            <person name="Chen M.Y."/>
            <person name="Teng W.K."/>
            <person name="Zhao L."/>
            <person name="Hu C.X."/>
            <person name="Zhou Y.K."/>
            <person name="Han B.P."/>
            <person name="Song L.R."/>
            <person name="Shu W.S."/>
        </authorList>
    </citation>
    <scope>NUCLEOTIDE SEQUENCE [LARGE SCALE GENOMIC DNA]</scope>
    <source>
        <strain evidence="4">FACHB-251</strain>
    </source>
</reference>
<evidence type="ECO:0000313" key="4">
    <source>
        <dbReference type="Proteomes" id="UP000662185"/>
    </source>
</evidence>
<dbReference type="InterPro" id="IPR013766">
    <property type="entry name" value="Thioredoxin_domain"/>
</dbReference>
<dbReference type="SUPFAM" id="SSF52833">
    <property type="entry name" value="Thioredoxin-like"/>
    <property type="match status" value="1"/>
</dbReference>
<dbReference type="Pfam" id="PF00578">
    <property type="entry name" value="AhpC-TSA"/>
    <property type="match status" value="1"/>
</dbReference>
<evidence type="ECO:0000259" key="2">
    <source>
        <dbReference type="PROSITE" id="PS51352"/>
    </source>
</evidence>
<dbReference type="EMBL" id="JACJQU010000005">
    <property type="protein sequence ID" value="MBD2294047.1"/>
    <property type="molecule type" value="Genomic_DNA"/>
</dbReference>
<protein>
    <submittedName>
        <fullName evidence="3">Thioredoxin family protein</fullName>
    </submittedName>
</protein>
<dbReference type="Gene3D" id="3.40.30.10">
    <property type="entry name" value="Glutaredoxin"/>
    <property type="match status" value="1"/>
</dbReference>
<dbReference type="GO" id="GO:0016209">
    <property type="term" value="F:antioxidant activity"/>
    <property type="evidence" value="ECO:0007669"/>
    <property type="project" value="InterPro"/>
</dbReference>
<dbReference type="PROSITE" id="PS51352">
    <property type="entry name" value="THIOREDOXIN_2"/>
    <property type="match status" value="1"/>
</dbReference>
<evidence type="ECO:0000256" key="1">
    <source>
        <dbReference type="SAM" id="MobiDB-lite"/>
    </source>
</evidence>
<dbReference type="InterPro" id="IPR047262">
    <property type="entry name" value="PRX-like1"/>
</dbReference>
<feature type="region of interest" description="Disordered" evidence="1">
    <location>
        <begin position="167"/>
        <end position="192"/>
    </location>
</feature>
<comment type="caution">
    <text evidence="3">The sequence shown here is derived from an EMBL/GenBank/DDBJ whole genome shotgun (WGS) entry which is preliminary data.</text>
</comment>
<dbReference type="AlphaFoldDB" id="A0A926WH43"/>
<feature type="compositionally biased region" description="Polar residues" evidence="1">
    <location>
        <begin position="168"/>
        <end position="177"/>
    </location>
</feature>
<accession>A0A926WH43</accession>
<dbReference type="RefSeq" id="WP_190560068.1">
    <property type="nucleotide sequence ID" value="NZ_JACJQU010000005.1"/>
</dbReference>
<dbReference type="CDD" id="cd02969">
    <property type="entry name" value="PRX_like1"/>
    <property type="match status" value="1"/>
</dbReference>
<sequence length="192" mass="21141">MVLTASTMLPLGTKAPEFHLPEVVSGEKISLATFADKKALLVMFICRHCPFVKHIQHTLAQLGKDYFNSDLGIIGISANDAQNYPNDAPESLKEMAIELGFQFPLCYDETQATAKAYTAACTPDFFLFDKERNLVYRGQLDDSRPSNNKPVTGADLRAAIEAVLADQPVTSEQQPSVGCNIKWKPGNEPSYQ</sequence>
<evidence type="ECO:0000313" key="3">
    <source>
        <dbReference type="EMBL" id="MBD2294047.1"/>
    </source>
</evidence>
<dbReference type="PANTHER" id="PTHR43640:SF1">
    <property type="entry name" value="THIOREDOXIN-DEPENDENT PEROXIREDOXIN"/>
    <property type="match status" value="1"/>
</dbReference>
<keyword evidence="4" id="KW-1185">Reference proteome</keyword>
<dbReference type="InterPro" id="IPR000866">
    <property type="entry name" value="AhpC/TSA"/>
</dbReference>